<name>A0A9P4JJK0_9PLEO</name>
<keyword evidence="3" id="KW-0732">Signal</keyword>
<accession>A0A9P4JJK0</accession>
<evidence type="ECO:0000256" key="3">
    <source>
        <dbReference type="SAM" id="SignalP"/>
    </source>
</evidence>
<reference evidence="5" key="1">
    <citation type="journal article" date="2020" name="Stud. Mycol.">
        <title>101 Dothideomycetes genomes: a test case for predicting lifestyles and emergence of pathogens.</title>
        <authorList>
            <person name="Haridas S."/>
            <person name="Albert R."/>
            <person name="Binder M."/>
            <person name="Bloem J."/>
            <person name="Labutti K."/>
            <person name="Salamov A."/>
            <person name="Andreopoulos B."/>
            <person name="Baker S."/>
            <person name="Barry K."/>
            <person name="Bills G."/>
            <person name="Bluhm B."/>
            <person name="Cannon C."/>
            <person name="Castanera R."/>
            <person name="Culley D."/>
            <person name="Daum C."/>
            <person name="Ezra D."/>
            <person name="Gonzalez J."/>
            <person name="Henrissat B."/>
            <person name="Kuo A."/>
            <person name="Liang C."/>
            <person name="Lipzen A."/>
            <person name="Lutzoni F."/>
            <person name="Magnuson J."/>
            <person name="Mondo S."/>
            <person name="Nolan M."/>
            <person name="Ohm R."/>
            <person name="Pangilinan J."/>
            <person name="Park H.-J."/>
            <person name="Ramirez L."/>
            <person name="Alfaro M."/>
            <person name="Sun H."/>
            <person name="Tritt A."/>
            <person name="Yoshinaga Y."/>
            <person name="Zwiers L.-H."/>
            <person name="Turgeon B."/>
            <person name="Goodwin S."/>
            <person name="Spatafora J."/>
            <person name="Crous P."/>
            <person name="Grigoriev I."/>
        </authorList>
    </citation>
    <scope>NUCLEOTIDE SEQUENCE</scope>
    <source>
        <strain evidence="5">ATCC 74209</strain>
    </source>
</reference>
<feature type="transmembrane region" description="Helical" evidence="2">
    <location>
        <begin position="116"/>
        <end position="137"/>
    </location>
</feature>
<dbReference type="PANTHER" id="PTHR42091:SF1">
    <property type="entry name" value="CONSERVED GLYCINE-RICH PROTEIN (AFU_ORTHOLOGUE AFUA_7G02440)"/>
    <property type="match status" value="1"/>
</dbReference>
<keyword evidence="2" id="KW-0812">Transmembrane</keyword>
<feature type="signal peptide" evidence="3">
    <location>
        <begin position="1"/>
        <end position="19"/>
    </location>
</feature>
<sequence>MKPLHCLASLLWVTSLVNAVSIPETNALVFGNSEPPVARDILSPENALEKRKGGGGKGGGGGSGGGSKSGSGGGGSKSGGGTTKSGSGVRPAYGGGYYGGGASVPFSAGSRTPKGLLPGALLLPAAALLIFPGLWLYSVYPYHYNHPYSFRNRTVENATDGINQTLPVTCLCQEHSVCGCDENDNSTYLNDLIGNGSYAALNKTLVNVAMVDGNRTLVINGTLPSGTTAPSTSGSVAPNKVLQFSGYWAMVAIVISVVSFL</sequence>
<feature type="compositionally biased region" description="Gly residues" evidence="1">
    <location>
        <begin position="55"/>
        <end position="83"/>
    </location>
</feature>
<feature type="region of interest" description="Disordered" evidence="1">
    <location>
        <begin position="48"/>
        <end position="87"/>
    </location>
</feature>
<dbReference type="Proteomes" id="UP000799536">
    <property type="component" value="Unassembled WGS sequence"/>
</dbReference>
<keyword evidence="2" id="KW-1133">Transmembrane helix</keyword>
<dbReference type="OrthoDB" id="5425547at2759"/>
<evidence type="ECO:0000313" key="6">
    <source>
        <dbReference type="Proteomes" id="UP000799536"/>
    </source>
</evidence>
<evidence type="ECO:0000259" key="4">
    <source>
        <dbReference type="Pfam" id="PF24866"/>
    </source>
</evidence>
<keyword evidence="6" id="KW-1185">Reference proteome</keyword>
<organism evidence="5 6">
    <name type="scientific">Delitschia confertaspora ATCC 74209</name>
    <dbReference type="NCBI Taxonomy" id="1513339"/>
    <lineage>
        <taxon>Eukaryota</taxon>
        <taxon>Fungi</taxon>
        <taxon>Dikarya</taxon>
        <taxon>Ascomycota</taxon>
        <taxon>Pezizomycotina</taxon>
        <taxon>Dothideomycetes</taxon>
        <taxon>Pleosporomycetidae</taxon>
        <taxon>Pleosporales</taxon>
        <taxon>Delitschiaceae</taxon>
        <taxon>Delitschia</taxon>
    </lineage>
</organism>
<gene>
    <name evidence="5" type="ORF">GQ43DRAFT_432661</name>
</gene>
<evidence type="ECO:0000256" key="2">
    <source>
        <dbReference type="SAM" id="Phobius"/>
    </source>
</evidence>
<dbReference type="EMBL" id="ML994030">
    <property type="protein sequence ID" value="KAF2200280.1"/>
    <property type="molecule type" value="Genomic_DNA"/>
</dbReference>
<dbReference type="AlphaFoldDB" id="A0A9P4JJK0"/>
<dbReference type="PANTHER" id="PTHR42091">
    <property type="entry name" value="CONSERVED GLYCINE-RICH PROTEIN (AFU_ORTHOLOGUE AFUA_7G02440)"/>
    <property type="match status" value="1"/>
</dbReference>
<protein>
    <recommendedName>
        <fullName evidence="4">DUF7732 domain-containing protein</fullName>
    </recommendedName>
</protein>
<proteinExistence type="predicted"/>
<evidence type="ECO:0000313" key="5">
    <source>
        <dbReference type="EMBL" id="KAF2200280.1"/>
    </source>
</evidence>
<evidence type="ECO:0000256" key="1">
    <source>
        <dbReference type="SAM" id="MobiDB-lite"/>
    </source>
</evidence>
<keyword evidence="2" id="KW-0472">Membrane</keyword>
<comment type="caution">
    <text evidence="5">The sequence shown here is derived from an EMBL/GenBank/DDBJ whole genome shotgun (WGS) entry which is preliminary data.</text>
</comment>
<dbReference type="InterPro" id="IPR056634">
    <property type="entry name" value="DUF7732"/>
</dbReference>
<feature type="chain" id="PRO_5040225613" description="DUF7732 domain-containing protein" evidence="3">
    <location>
        <begin position="20"/>
        <end position="261"/>
    </location>
</feature>
<dbReference type="Pfam" id="PF24866">
    <property type="entry name" value="DUF7732"/>
    <property type="match status" value="1"/>
</dbReference>
<feature type="domain" description="DUF7732" evidence="4">
    <location>
        <begin position="97"/>
        <end position="227"/>
    </location>
</feature>
<feature type="transmembrane region" description="Helical" evidence="2">
    <location>
        <begin position="241"/>
        <end position="260"/>
    </location>
</feature>